<comment type="caution">
    <text evidence="2">The sequence shown here is derived from an EMBL/GenBank/DDBJ whole genome shotgun (WGS) entry which is preliminary data.</text>
</comment>
<name>A0A2W5NZ16_9SPHN</name>
<feature type="domain" description="GST N-terminal" evidence="1">
    <location>
        <begin position="2"/>
        <end position="85"/>
    </location>
</feature>
<dbReference type="AlphaFoldDB" id="A0A2W5NZ16"/>
<accession>A0A2W5NZ16</accession>
<sequence>MTDYDLYYWPVPFRGQFIRAILAFAGKSWREHDSARIGELMGRVPADQPVPFMGPPMLIDRAEDFAIAEMPAIALYLGETLNLLPASAQDRALAMKVVNDANDVIDEITLDGGREMWTADKWREFVPRLERWMAIWEATGTAHGLTEESGTLLGTEEAGLADIVTAVLWSTMAERLPAIAAMLNRQSPCVSALAGRISDIPELAKLAREAADTYGDAYCGGEIGKSLRKVAG</sequence>
<dbReference type="PROSITE" id="PS50404">
    <property type="entry name" value="GST_NTER"/>
    <property type="match status" value="1"/>
</dbReference>
<dbReference type="SUPFAM" id="SSF52833">
    <property type="entry name" value="Thioredoxin-like"/>
    <property type="match status" value="1"/>
</dbReference>
<reference evidence="2 3" key="1">
    <citation type="submission" date="2017-08" db="EMBL/GenBank/DDBJ databases">
        <title>Infants hospitalized years apart are colonized by the same room-sourced microbial strains.</title>
        <authorList>
            <person name="Brooks B."/>
            <person name="Olm M.R."/>
            <person name="Firek B.A."/>
            <person name="Baker R."/>
            <person name="Thomas B.C."/>
            <person name="Morowitz M.J."/>
            <person name="Banfield J.F."/>
        </authorList>
    </citation>
    <scope>NUCLEOTIDE SEQUENCE [LARGE SCALE GENOMIC DNA]</scope>
    <source>
        <strain evidence="2">S2_005_002_R2_33</strain>
    </source>
</reference>
<protein>
    <submittedName>
        <fullName evidence="2">Glutathione S-transferase</fullName>
    </submittedName>
</protein>
<evidence type="ECO:0000313" key="3">
    <source>
        <dbReference type="Proteomes" id="UP000249082"/>
    </source>
</evidence>
<dbReference type="GO" id="GO:0016740">
    <property type="term" value="F:transferase activity"/>
    <property type="evidence" value="ECO:0007669"/>
    <property type="project" value="UniProtKB-KW"/>
</dbReference>
<dbReference type="InterPro" id="IPR036249">
    <property type="entry name" value="Thioredoxin-like_sf"/>
</dbReference>
<dbReference type="Gene3D" id="3.40.30.10">
    <property type="entry name" value="Glutaredoxin"/>
    <property type="match status" value="1"/>
</dbReference>
<dbReference type="InterPro" id="IPR054761">
    <property type="entry name" value="GST_C_proteobact"/>
</dbReference>
<proteinExistence type="predicted"/>
<keyword evidence="2" id="KW-0808">Transferase</keyword>
<dbReference type="InterPro" id="IPR036282">
    <property type="entry name" value="Glutathione-S-Trfase_C_sf"/>
</dbReference>
<evidence type="ECO:0000259" key="1">
    <source>
        <dbReference type="PROSITE" id="PS50404"/>
    </source>
</evidence>
<dbReference type="SUPFAM" id="SSF47616">
    <property type="entry name" value="GST C-terminal domain-like"/>
    <property type="match status" value="1"/>
</dbReference>
<dbReference type="EMBL" id="QFPX01000001">
    <property type="protein sequence ID" value="PZQ57598.1"/>
    <property type="molecule type" value="Genomic_DNA"/>
</dbReference>
<dbReference type="Gene3D" id="1.20.1050.10">
    <property type="match status" value="1"/>
</dbReference>
<organism evidence="2 3">
    <name type="scientific">Novosphingobium pentaromativorans</name>
    <dbReference type="NCBI Taxonomy" id="205844"/>
    <lineage>
        <taxon>Bacteria</taxon>
        <taxon>Pseudomonadati</taxon>
        <taxon>Pseudomonadota</taxon>
        <taxon>Alphaproteobacteria</taxon>
        <taxon>Sphingomonadales</taxon>
        <taxon>Sphingomonadaceae</taxon>
        <taxon>Novosphingobium</taxon>
    </lineage>
</organism>
<dbReference type="InterPro" id="IPR004045">
    <property type="entry name" value="Glutathione_S-Trfase_N"/>
</dbReference>
<gene>
    <name evidence="2" type="ORF">DI555_01350</name>
</gene>
<evidence type="ECO:0000313" key="2">
    <source>
        <dbReference type="EMBL" id="PZQ57598.1"/>
    </source>
</evidence>
<dbReference type="Pfam" id="PF22119">
    <property type="entry name" value="GST_C_8"/>
    <property type="match status" value="1"/>
</dbReference>
<dbReference type="Proteomes" id="UP000249082">
    <property type="component" value="Unassembled WGS sequence"/>
</dbReference>